<dbReference type="GO" id="GO:0016779">
    <property type="term" value="F:nucleotidyltransferase activity"/>
    <property type="evidence" value="ECO:0007669"/>
    <property type="project" value="UniProtKB-KW"/>
</dbReference>
<reference evidence="4 5" key="1">
    <citation type="submission" date="2016-11" db="EMBL/GenBank/DDBJ databases">
        <authorList>
            <person name="Jaros S."/>
            <person name="Januszkiewicz K."/>
            <person name="Wedrychowicz H."/>
        </authorList>
    </citation>
    <scope>NUCLEOTIDE SEQUENCE [LARGE SCALE GENOMIC DNA]</scope>
    <source>
        <strain evidence="4 5">HD4</strain>
    </source>
</reference>
<dbReference type="PANTHER" id="PTHR43584:SF8">
    <property type="entry name" value="N-ACETYLMURAMATE ALPHA-1-PHOSPHATE URIDYLYLTRANSFERASE"/>
    <property type="match status" value="1"/>
</dbReference>
<feature type="domain" description="Nucleotidyl transferase" evidence="3">
    <location>
        <begin position="20"/>
        <end position="182"/>
    </location>
</feature>
<accession>A0A1M6W2S9</accession>
<evidence type="ECO:0000259" key="3">
    <source>
        <dbReference type="Pfam" id="PF00483"/>
    </source>
</evidence>
<dbReference type="PANTHER" id="PTHR43584">
    <property type="entry name" value="NUCLEOTIDYL TRANSFERASE"/>
    <property type="match status" value="1"/>
</dbReference>
<evidence type="ECO:0000313" key="5">
    <source>
        <dbReference type="Proteomes" id="UP000184263"/>
    </source>
</evidence>
<proteinExistence type="predicted"/>
<dbReference type="InterPro" id="IPR016873">
    <property type="entry name" value="Caps_polysacc_synth_BcbE_prd"/>
</dbReference>
<dbReference type="InterPro" id="IPR005835">
    <property type="entry name" value="NTP_transferase_dom"/>
</dbReference>
<sequence length="238" mass="27560">MINILIPAMGESSFFKESYFPKPMIEIKGKSMLEMVVDDYKNLDSRRHIFIFNDDDCRKFHLDDSVRMLTSSSYVIRLHNQTAGALCTCLMAVDYIQDDEPLIIANSDQIIMENYEKVICHFEAMKADCGIITFSSIHPRWSYAKIVGDDVVESAEKRPISRNAIAGFYYYRYGKIFVDAAKKVLLKKNNLDGKYYISSTINELILMGKKISFYEIDKNQYKSFYSPEKIKEFEEGAK</sequence>
<dbReference type="SUPFAM" id="SSF53448">
    <property type="entry name" value="Nucleotide-diphospho-sugar transferases"/>
    <property type="match status" value="1"/>
</dbReference>
<evidence type="ECO:0000313" key="4">
    <source>
        <dbReference type="EMBL" id="SHK88074.1"/>
    </source>
</evidence>
<dbReference type="InterPro" id="IPR050065">
    <property type="entry name" value="GlmU-like"/>
</dbReference>
<evidence type="ECO:0000256" key="1">
    <source>
        <dbReference type="ARBA" id="ARBA00022679"/>
    </source>
</evidence>
<dbReference type="Gene3D" id="3.90.550.10">
    <property type="entry name" value="Spore Coat Polysaccharide Biosynthesis Protein SpsA, Chain A"/>
    <property type="match status" value="1"/>
</dbReference>
<protein>
    <submittedName>
        <fullName evidence="4">Nucleotidyl transferase</fullName>
    </submittedName>
</protein>
<dbReference type="Proteomes" id="UP000184263">
    <property type="component" value="Unassembled WGS sequence"/>
</dbReference>
<name>A0A1M6W2S9_SELRU</name>
<dbReference type="Pfam" id="PF00483">
    <property type="entry name" value="NTP_transferase"/>
    <property type="match status" value="1"/>
</dbReference>
<dbReference type="RefSeq" id="WP_073091281.1">
    <property type="nucleotide sequence ID" value="NZ_FRBC01000022.1"/>
</dbReference>
<dbReference type="AlphaFoldDB" id="A0A1M6W2S9"/>
<organism evidence="4 5">
    <name type="scientific">Selenomonas ruminantium</name>
    <dbReference type="NCBI Taxonomy" id="971"/>
    <lineage>
        <taxon>Bacteria</taxon>
        <taxon>Bacillati</taxon>
        <taxon>Bacillota</taxon>
        <taxon>Negativicutes</taxon>
        <taxon>Selenomonadales</taxon>
        <taxon>Selenomonadaceae</taxon>
        <taxon>Selenomonas</taxon>
    </lineage>
</organism>
<dbReference type="CDD" id="cd04183">
    <property type="entry name" value="GT2_BcE_like"/>
    <property type="match status" value="1"/>
</dbReference>
<gene>
    <name evidence="4" type="ORF">SAMN05216582_12222</name>
</gene>
<keyword evidence="2" id="KW-0548">Nucleotidyltransferase</keyword>
<evidence type="ECO:0000256" key="2">
    <source>
        <dbReference type="ARBA" id="ARBA00022695"/>
    </source>
</evidence>
<dbReference type="EMBL" id="FRBC01000022">
    <property type="protein sequence ID" value="SHK88074.1"/>
    <property type="molecule type" value="Genomic_DNA"/>
</dbReference>
<dbReference type="InterPro" id="IPR029044">
    <property type="entry name" value="Nucleotide-diphossugar_trans"/>
</dbReference>
<dbReference type="OrthoDB" id="9803871at2"/>
<dbReference type="PIRSF" id="PIRSF028162">
    <property type="entry name" value="BcbE_prd"/>
    <property type="match status" value="1"/>
</dbReference>
<keyword evidence="1 4" id="KW-0808">Transferase</keyword>